<dbReference type="Proteomes" id="UP000015523">
    <property type="component" value="Unassembled WGS sequence"/>
</dbReference>
<evidence type="ECO:0000313" key="2">
    <source>
        <dbReference type="Proteomes" id="UP000015523"/>
    </source>
</evidence>
<sequence>MVFSRQGADSFRYLFIEIGRLRFILHPISRSDEMSL</sequence>
<evidence type="ECO:0000313" key="1">
    <source>
        <dbReference type="EMBL" id="EQB30336.1"/>
    </source>
</evidence>
<reference evidence="1 2" key="1">
    <citation type="journal article" date="2013" name="Genome Announc.">
        <title>Draft Genome Sequence of Sphingobium ummariense Strain RL-3, a Hexachlorocyclohexane-Degrading Bacterium.</title>
        <authorList>
            <person name="Kohli P."/>
            <person name="Dua A."/>
            <person name="Sangwan N."/>
            <person name="Oldach P."/>
            <person name="Khurana J.P."/>
            <person name="Lal R."/>
        </authorList>
    </citation>
    <scope>NUCLEOTIDE SEQUENCE [LARGE SCALE GENOMIC DNA]</scope>
    <source>
        <strain evidence="1 2">RL-3</strain>
    </source>
</reference>
<protein>
    <submittedName>
        <fullName evidence="1">Uncharacterized protein</fullName>
    </submittedName>
</protein>
<dbReference type="EMBL" id="AUWY01000122">
    <property type="protein sequence ID" value="EQB30336.1"/>
    <property type="molecule type" value="Genomic_DNA"/>
</dbReference>
<dbReference type="STRING" id="1346791.M529_20290"/>
<gene>
    <name evidence="1" type="ORF">M529_20290</name>
</gene>
<name>T0IX35_9SPHN</name>
<proteinExistence type="predicted"/>
<keyword evidence="2" id="KW-1185">Reference proteome</keyword>
<dbReference type="AlphaFoldDB" id="T0IX35"/>
<comment type="caution">
    <text evidence="1">The sequence shown here is derived from an EMBL/GenBank/DDBJ whole genome shotgun (WGS) entry which is preliminary data.</text>
</comment>
<accession>T0IX35</accession>
<organism evidence="1 2">
    <name type="scientific">Sphingobium ummariense RL-3</name>
    <dbReference type="NCBI Taxonomy" id="1346791"/>
    <lineage>
        <taxon>Bacteria</taxon>
        <taxon>Pseudomonadati</taxon>
        <taxon>Pseudomonadota</taxon>
        <taxon>Alphaproteobacteria</taxon>
        <taxon>Sphingomonadales</taxon>
        <taxon>Sphingomonadaceae</taxon>
        <taxon>Sphingobium</taxon>
    </lineage>
</organism>